<dbReference type="Proteomes" id="UP000179807">
    <property type="component" value="Unassembled WGS sequence"/>
</dbReference>
<organism evidence="2 3">
    <name type="scientific">Tritrichomonas foetus</name>
    <dbReference type="NCBI Taxonomy" id="1144522"/>
    <lineage>
        <taxon>Eukaryota</taxon>
        <taxon>Metamonada</taxon>
        <taxon>Parabasalia</taxon>
        <taxon>Tritrichomonadida</taxon>
        <taxon>Tritrichomonadidae</taxon>
        <taxon>Tritrichomonas</taxon>
    </lineage>
</organism>
<name>A0A1J4J3L5_9EUKA</name>
<feature type="region of interest" description="Disordered" evidence="1">
    <location>
        <begin position="1"/>
        <end position="21"/>
    </location>
</feature>
<evidence type="ECO:0000313" key="3">
    <source>
        <dbReference type="Proteomes" id="UP000179807"/>
    </source>
</evidence>
<comment type="caution">
    <text evidence="2">The sequence shown here is derived from an EMBL/GenBank/DDBJ whole genome shotgun (WGS) entry which is preliminary data.</text>
</comment>
<dbReference type="PANTHER" id="PTHR47026">
    <property type="entry name" value="PIGMENTOSA GTPASE REGULATOR-LIKE PROTEIN, PUTATIVE-RELATED"/>
    <property type="match status" value="1"/>
</dbReference>
<dbReference type="RefSeq" id="XP_068345888.1">
    <property type="nucleotide sequence ID" value="XM_068496549.1"/>
</dbReference>
<dbReference type="GeneID" id="94831253"/>
<dbReference type="EMBL" id="MLAK01001470">
    <property type="protein sequence ID" value="OHS92751.1"/>
    <property type="molecule type" value="Genomic_DNA"/>
</dbReference>
<protein>
    <submittedName>
        <fullName evidence="2">Uncharacterized protein</fullName>
    </submittedName>
</protein>
<reference evidence="2" key="1">
    <citation type="submission" date="2016-10" db="EMBL/GenBank/DDBJ databases">
        <authorList>
            <person name="Benchimol M."/>
            <person name="Almeida L.G."/>
            <person name="Vasconcelos A.T."/>
            <person name="Perreira-Neves A."/>
            <person name="Rosa I.A."/>
            <person name="Tasca T."/>
            <person name="Bogo M.R."/>
            <person name="de Souza W."/>
        </authorList>
    </citation>
    <scope>NUCLEOTIDE SEQUENCE [LARGE SCALE GENOMIC DNA]</scope>
    <source>
        <strain evidence="2">K</strain>
    </source>
</reference>
<dbReference type="VEuPathDB" id="TrichDB:TRFO_12299"/>
<feature type="compositionally biased region" description="Basic and acidic residues" evidence="1">
    <location>
        <begin position="71"/>
        <end position="80"/>
    </location>
</feature>
<accession>A0A1J4J3L5</accession>
<feature type="region of interest" description="Disordered" evidence="1">
    <location>
        <begin position="71"/>
        <end position="170"/>
    </location>
</feature>
<dbReference type="PANTHER" id="PTHR47026:SF2">
    <property type="entry name" value="FLAGELLAR ASSOCIATED PROTEIN"/>
    <property type="match status" value="1"/>
</dbReference>
<evidence type="ECO:0000313" key="2">
    <source>
        <dbReference type="EMBL" id="OHS92751.1"/>
    </source>
</evidence>
<dbReference type="AlphaFoldDB" id="A0A1J4J3L5"/>
<keyword evidence="3" id="KW-1185">Reference proteome</keyword>
<sequence>MNASPSPNWNKNLDNSTTKGINLNKFMKSPLYFRSLPRFNLTDDFFLNKDEELKNCKPHSARLLLSLSDGKKRDTEEKNSRNISLGNSNEVSNKNSGDSSINLIEGNSSPINNQKDAKSQNNDQSCNSLNSSSVDHGNNPQNYEERKSSPLNKRKSILGNFNENPEDEVTDERCQEIIENFKKHKYLPGPYHERNSAFQYIIKQILELMINKEYKAASEMNDLRDSMLKAIDASDKAEVTFSKEESIKYDLQLARDKIKTIQEKWQQRIDKFVQECGEKMMNLIEIHETQIKEFIQFYNNIDNLRKYSKPSSTLLQIRAKERYNVLSHRYTDAKAMKIAAARIEKEETLKAQETAEFEIINRKKKLIEQQNKEVAFLNDYQDRTIYSMKEMMNNEIETVMKRIKFLENMLKSNQKAVIAVIDSSTLDPIGMQTPDMRKRYLDFRSSSTGGKIIIKPIVGLAQKTRNNRMNRDSLGK</sequence>
<gene>
    <name evidence="2" type="ORF">TRFO_12299</name>
</gene>
<proteinExistence type="predicted"/>
<feature type="compositionally biased region" description="Polar residues" evidence="1">
    <location>
        <begin position="81"/>
        <end position="142"/>
    </location>
</feature>
<evidence type="ECO:0000256" key="1">
    <source>
        <dbReference type="SAM" id="MobiDB-lite"/>
    </source>
</evidence>